<dbReference type="CDD" id="cd04186">
    <property type="entry name" value="GT_2_like_c"/>
    <property type="match status" value="1"/>
</dbReference>
<dbReference type="EMBL" id="SJPT01000003">
    <property type="protein sequence ID" value="TWU23949.1"/>
    <property type="molecule type" value="Genomic_DNA"/>
</dbReference>
<keyword evidence="2" id="KW-1185">Reference proteome</keyword>
<dbReference type="OrthoDB" id="9771846at2"/>
<evidence type="ECO:0000313" key="1">
    <source>
        <dbReference type="EMBL" id="TWU23949.1"/>
    </source>
</evidence>
<proteinExistence type="predicted"/>
<sequence length="320" mass="35995">MNIVTIIVNYQTATLAVNCLESLAPIACESHHFSVELLDADSGDDSVCVLANAIQQRGWQSWVRLTALSENRGFAAANNVGIAAALSRPQRPDAVWLLNPDTIVLPGALTPLLETLQSHPSAGIVGSRLQCRDGELQSSAFRFPHIRSELIDAWRFSIVNRMLKDHEVALKPCSHACEVDWVSGASFLIRSEVFEQIGMLDDGYFMYYEEVDFCHRAKQAGFTTWCQPESRVIHLVGQSSGVTGEQAILRQRPRYWFDSRRRYFFSKHGSLRTGIADAVWLSGRACWIVRATLQRKPVEDPPKLWRDFLCNSVFVRGLSR</sequence>
<keyword evidence="1" id="KW-0328">Glycosyltransferase</keyword>
<accession>A0A5C6CM78</accession>
<dbReference type="AlphaFoldDB" id="A0A5C6CM78"/>
<evidence type="ECO:0000313" key="2">
    <source>
        <dbReference type="Proteomes" id="UP000316304"/>
    </source>
</evidence>
<dbReference type="SUPFAM" id="SSF53448">
    <property type="entry name" value="Nucleotide-diphospho-sugar transferases"/>
    <property type="match status" value="1"/>
</dbReference>
<dbReference type="Gene3D" id="3.90.550.10">
    <property type="entry name" value="Spore Coat Polysaccharide Biosynthesis Protein SpsA, Chain A"/>
    <property type="match status" value="1"/>
</dbReference>
<dbReference type="PANTHER" id="PTHR43179:SF7">
    <property type="entry name" value="RHAMNOSYLTRANSFERASE WBBL"/>
    <property type="match status" value="1"/>
</dbReference>
<dbReference type="RefSeq" id="WP_146594228.1">
    <property type="nucleotide sequence ID" value="NZ_SJPT01000003.1"/>
</dbReference>
<gene>
    <name evidence="1" type="primary">wbbL</name>
    <name evidence="1" type="ORF">Pla52o_18720</name>
</gene>
<dbReference type="GO" id="GO:0102096">
    <property type="term" value="F:decaprenyl-N-acetyl-alpha-D-glucosaminyl-pyrophosphate:dTDP-alpha-L-rhamnose rhamnosyltransferase activity"/>
    <property type="evidence" value="ECO:0007669"/>
    <property type="project" value="UniProtKB-EC"/>
</dbReference>
<name>A0A5C6CM78_9BACT</name>
<dbReference type="EC" id="2.4.1.289" evidence="1"/>
<dbReference type="Pfam" id="PF13641">
    <property type="entry name" value="Glyco_tranf_2_3"/>
    <property type="match status" value="1"/>
</dbReference>
<organism evidence="1 2">
    <name type="scientific">Novipirellula galeiformis</name>
    <dbReference type="NCBI Taxonomy" id="2528004"/>
    <lineage>
        <taxon>Bacteria</taxon>
        <taxon>Pseudomonadati</taxon>
        <taxon>Planctomycetota</taxon>
        <taxon>Planctomycetia</taxon>
        <taxon>Pirellulales</taxon>
        <taxon>Pirellulaceae</taxon>
        <taxon>Novipirellula</taxon>
    </lineage>
</organism>
<protein>
    <submittedName>
        <fullName evidence="1">N-acetylglucosaminyl-diphospho-decaprenol L-rhamnosyltransferase</fullName>
        <ecNumber evidence="1">2.4.1.289</ecNumber>
    </submittedName>
</protein>
<dbReference type="PANTHER" id="PTHR43179">
    <property type="entry name" value="RHAMNOSYLTRANSFERASE WBBL"/>
    <property type="match status" value="1"/>
</dbReference>
<comment type="caution">
    <text evidence="1">The sequence shown here is derived from an EMBL/GenBank/DDBJ whole genome shotgun (WGS) entry which is preliminary data.</text>
</comment>
<keyword evidence="1" id="KW-0808">Transferase</keyword>
<dbReference type="Proteomes" id="UP000316304">
    <property type="component" value="Unassembled WGS sequence"/>
</dbReference>
<dbReference type="InterPro" id="IPR029044">
    <property type="entry name" value="Nucleotide-diphossugar_trans"/>
</dbReference>
<reference evidence="1 2" key="1">
    <citation type="submission" date="2019-02" db="EMBL/GenBank/DDBJ databases">
        <title>Deep-cultivation of Planctomycetes and their phenomic and genomic characterization uncovers novel biology.</title>
        <authorList>
            <person name="Wiegand S."/>
            <person name="Jogler M."/>
            <person name="Boedeker C."/>
            <person name="Pinto D."/>
            <person name="Vollmers J."/>
            <person name="Rivas-Marin E."/>
            <person name="Kohn T."/>
            <person name="Peeters S.H."/>
            <person name="Heuer A."/>
            <person name="Rast P."/>
            <person name="Oberbeckmann S."/>
            <person name="Bunk B."/>
            <person name="Jeske O."/>
            <person name="Meyerdierks A."/>
            <person name="Storesund J.E."/>
            <person name="Kallscheuer N."/>
            <person name="Luecker S."/>
            <person name="Lage O.M."/>
            <person name="Pohl T."/>
            <person name="Merkel B.J."/>
            <person name="Hornburger P."/>
            <person name="Mueller R.-W."/>
            <person name="Bruemmer F."/>
            <person name="Labrenz M."/>
            <person name="Spormann A.M."/>
            <person name="Op Den Camp H."/>
            <person name="Overmann J."/>
            <person name="Amann R."/>
            <person name="Jetten M.S.M."/>
            <person name="Mascher T."/>
            <person name="Medema M.H."/>
            <person name="Devos D.P."/>
            <person name="Kaster A.-K."/>
            <person name="Ovreas L."/>
            <person name="Rohde M."/>
            <person name="Galperin M.Y."/>
            <person name="Jogler C."/>
        </authorList>
    </citation>
    <scope>NUCLEOTIDE SEQUENCE [LARGE SCALE GENOMIC DNA]</scope>
    <source>
        <strain evidence="1 2">Pla52o</strain>
    </source>
</reference>